<feature type="region of interest" description="Disordered" evidence="1">
    <location>
        <begin position="1"/>
        <end position="73"/>
    </location>
</feature>
<accession>A0A4P9W284</accession>
<evidence type="ECO:0000313" key="2">
    <source>
        <dbReference type="EMBL" id="RKO86234.1"/>
    </source>
</evidence>
<gene>
    <name evidence="2" type="ORF">BDK51DRAFT_31850</name>
</gene>
<feature type="compositionally biased region" description="Basic and acidic residues" evidence="1">
    <location>
        <begin position="99"/>
        <end position="115"/>
    </location>
</feature>
<organism evidence="2 3">
    <name type="scientific">Blyttiomyces helicus</name>
    <dbReference type="NCBI Taxonomy" id="388810"/>
    <lineage>
        <taxon>Eukaryota</taxon>
        <taxon>Fungi</taxon>
        <taxon>Fungi incertae sedis</taxon>
        <taxon>Chytridiomycota</taxon>
        <taxon>Chytridiomycota incertae sedis</taxon>
        <taxon>Chytridiomycetes</taxon>
        <taxon>Chytridiomycetes incertae sedis</taxon>
        <taxon>Blyttiomyces</taxon>
    </lineage>
</organism>
<evidence type="ECO:0000313" key="3">
    <source>
        <dbReference type="Proteomes" id="UP000269721"/>
    </source>
</evidence>
<feature type="region of interest" description="Disordered" evidence="1">
    <location>
        <begin position="95"/>
        <end position="115"/>
    </location>
</feature>
<dbReference type="EMBL" id="KZ998367">
    <property type="protein sequence ID" value="RKO86234.1"/>
    <property type="molecule type" value="Genomic_DNA"/>
</dbReference>
<protein>
    <submittedName>
        <fullName evidence="2">Uncharacterized protein</fullName>
    </submittedName>
</protein>
<dbReference type="Proteomes" id="UP000269721">
    <property type="component" value="Unassembled WGS sequence"/>
</dbReference>
<sequence length="394" mass="43927">MESTVGEDGMRAEGEERGRGKGEQESREEEGGGPASGLRKSTGTGGAGGGAKRKRNQGKVTGGEEKEGNWNDGERMVRKTLLLRSNVLSKRKSVLNRDSFNRERKGDTRRPKPDQGRVSLVFYGRIKPLVKIVTPSRILASARMQKRAISQPESRRTAKALSCPTSSWHFFERLPRISKESGTFWEAESQHWEGWYLDINAIFLRATNRLYQLIPRKPHPFFVNPQANQPQTASPSFWLKSPPSTVTVACEGMDGLTPQCPGVLSPPMHQYPTCTKSGGLASPKKTARDTSLMFEIFIDTKESAPKLELSGESFEGRSTNLQIRHFERDPVSPDAGDSITHKFTVSAQVAAIHRHCGMRRDGGSGAPPRMNMLFFSWYLTARVQFVPRMHQCPI</sequence>
<proteinExistence type="predicted"/>
<evidence type="ECO:0000256" key="1">
    <source>
        <dbReference type="SAM" id="MobiDB-lite"/>
    </source>
</evidence>
<keyword evidence="3" id="KW-1185">Reference proteome</keyword>
<reference evidence="3" key="1">
    <citation type="journal article" date="2018" name="Nat. Microbiol.">
        <title>Leveraging single-cell genomics to expand the fungal tree of life.</title>
        <authorList>
            <person name="Ahrendt S.R."/>
            <person name="Quandt C.A."/>
            <person name="Ciobanu D."/>
            <person name="Clum A."/>
            <person name="Salamov A."/>
            <person name="Andreopoulos B."/>
            <person name="Cheng J.F."/>
            <person name="Woyke T."/>
            <person name="Pelin A."/>
            <person name="Henrissat B."/>
            <person name="Reynolds N.K."/>
            <person name="Benny G.L."/>
            <person name="Smith M.E."/>
            <person name="James T.Y."/>
            <person name="Grigoriev I.V."/>
        </authorList>
    </citation>
    <scope>NUCLEOTIDE SEQUENCE [LARGE SCALE GENOMIC DNA]</scope>
</reference>
<name>A0A4P9W284_9FUNG</name>
<feature type="compositionally biased region" description="Basic and acidic residues" evidence="1">
    <location>
        <begin position="8"/>
        <end position="25"/>
    </location>
</feature>
<dbReference type="AlphaFoldDB" id="A0A4P9W284"/>
<feature type="compositionally biased region" description="Basic and acidic residues" evidence="1">
    <location>
        <begin position="62"/>
        <end position="73"/>
    </location>
</feature>